<evidence type="ECO:0000256" key="1">
    <source>
        <dbReference type="SAM" id="MobiDB-lite"/>
    </source>
</evidence>
<protein>
    <submittedName>
        <fullName evidence="2">Uncharacterized protein</fullName>
    </submittedName>
</protein>
<keyword evidence="3" id="KW-1185">Reference proteome</keyword>
<dbReference type="AlphaFoldDB" id="A0AAN8CBC5"/>
<proteinExistence type="predicted"/>
<feature type="region of interest" description="Disordered" evidence="1">
    <location>
        <begin position="1"/>
        <end position="21"/>
    </location>
</feature>
<evidence type="ECO:0000313" key="3">
    <source>
        <dbReference type="Proteomes" id="UP001331515"/>
    </source>
</evidence>
<evidence type="ECO:0000313" key="2">
    <source>
        <dbReference type="EMBL" id="KAK5900715.1"/>
    </source>
</evidence>
<organism evidence="2 3">
    <name type="scientific">Champsocephalus gunnari</name>
    <name type="common">Mackerel icefish</name>
    <dbReference type="NCBI Taxonomy" id="52237"/>
    <lineage>
        <taxon>Eukaryota</taxon>
        <taxon>Metazoa</taxon>
        <taxon>Chordata</taxon>
        <taxon>Craniata</taxon>
        <taxon>Vertebrata</taxon>
        <taxon>Euteleostomi</taxon>
        <taxon>Actinopterygii</taxon>
        <taxon>Neopterygii</taxon>
        <taxon>Teleostei</taxon>
        <taxon>Neoteleostei</taxon>
        <taxon>Acanthomorphata</taxon>
        <taxon>Eupercaria</taxon>
        <taxon>Perciformes</taxon>
        <taxon>Notothenioidei</taxon>
        <taxon>Channichthyidae</taxon>
        <taxon>Champsocephalus</taxon>
    </lineage>
</organism>
<gene>
    <name evidence="2" type="ORF">CgunFtcFv8_025650</name>
</gene>
<sequence>MSIKSKGKEESKGHEEKEREMRKGVEFLAASGLVWRLQRMTQQRIVSAHALLQGVLVIRWHESMRKSCKARIHASCASA</sequence>
<comment type="caution">
    <text evidence="2">The sequence shown here is derived from an EMBL/GenBank/DDBJ whole genome shotgun (WGS) entry which is preliminary data.</text>
</comment>
<dbReference type="EMBL" id="JAURVH010001532">
    <property type="protein sequence ID" value="KAK5900715.1"/>
    <property type="molecule type" value="Genomic_DNA"/>
</dbReference>
<reference evidence="2 3" key="1">
    <citation type="journal article" date="2023" name="Mol. Biol. Evol.">
        <title>Genomics of Secondarily Temperate Adaptation in the Only Non-Antarctic Icefish.</title>
        <authorList>
            <person name="Rivera-Colon A.G."/>
            <person name="Rayamajhi N."/>
            <person name="Minhas B.F."/>
            <person name="Madrigal G."/>
            <person name="Bilyk K.T."/>
            <person name="Yoon V."/>
            <person name="Hune M."/>
            <person name="Gregory S."/>
            <person name="Cheng C.H.C."/>
            <person name="Catchen J.M."/>
        </authorList>
    </citation>
    <scope>NUCLEOTIDE SEQUENCE [LARGE SCALE GENOMIC DNA]</scope>
    <source>
        <tissue evidence="2">White muscle</tissue>
    </source>
</reference>
<name>A0AAN8CBC5_CHAGU</name>
<dbReference type="Proteomes" id="UP001331515">
    <property type="component" value="Unassembled WGS sequence"/>
</dbReference>
<accession>A0AAN8CBC5</accession>